<keyword evidence="2" id="KW-1185">Reference proteome</keyword>
<comment type="caution">
    <text evidence="1">The sequence shown here is derived from an EMBL/GenBank/DDBJ whole genome shotgun (WGS) entry which is preliminary data.</text>
</comment>
<evidence type="ECO:0000313" key="2">
    <source>
        <dbReference type="Proteomes" id="UP001396334"/>
    </source>
</evidence>
<dbReference type="Proteomes" id="UP001396334">
    <property type="component" value="Unassembled WGS sequence"/>
</dbReference>
<organism evidence="1 2">
    <name type="scientific">Hibiscus sabdariffa</name>
    <name type="common">roselle</name>
    <dbReference type="NCBI Taxonomy" id="183260"/>
    <lineage>
        <taxon>Eukaryota</taxon>
        <taxon>Viridiplantae</taxon>
        <taxon>Streptophyta</taxon>
        <taxon>Embryophyta</taxon>
        <taxon>Tracheophyta</taxon>
        <taxon>Spermatophyta</taxon>
        <taxon>Magnoliopsida</taxon>
        <taxon>eudicotyledons</taxon>
        <taxon>Gunneridae</taxon>
        <taxon>Pentapetalae</taxon>
        <taxon>rosids</taxon>
        <taxon>malvids</taxon>
        <taxon>Malvales</taxon>
        <taxon>Malvaceae</taxon>
        <taxon>Malvoideae</taxon>
        <taxon>Hibiscus</taxon>
    </lineage>
</organism>
<evidence type="ECO:0000313" key="1">
    <source>
        <dbReference type="EMBL" id="KAK8992157.1"/>
    </source>
</evidence>
<reference evidence="1 2" key="1">
    <citation type="journal article" date="2024" name="G3 (Bethesda)">
        <title>Genome assembly of Hibiscus sabdariffa L. provides insights into metabolisms of medicinal natural products.</title>
        <authorList>
            <person name="Kim T."/>
        </authorList>
    </citation>
    <scope>NUCLEOTIDE SEQUENCE [LARGE SCALE GENOMIC DNA]</scope>
    <source>
        <strain evidence="1">TK-2024</strain>
        <tissue evidence="1">Old leaves</tissue>
    </source>
</reference>
<sequence length="96" mass="10565">MTNVEGFRHGLSSDPFCPLCGVAPETILHTLRDCAVVRNIWQLILNSIKVDNLRCCSSSIATLGFPLCCDRLVGMEAKVQLHLHGQVLYHAGYPSL</sequence>
<accession>A0ABR2PUP1</accession>
<evidence type="ECO:0008006" key="3">
    <source>
        <dbReference type="Google" id="ProtNLM"/>
    </source>
</evidence>
<dbReference type="EMBL" id="JBBPBN010000050">
    <property type="protein sequence ID" value="KAK8992157.1"/>
    <property type="molecule type" value="Genomic_DNA"/>
</dbReference>
<gene>
    <name evidence="1" type="ORF">V6N11_048252</name>
</gene>
<protein>
    <recommendedName>
        <fullName evidence="3">Reverse transcriptase zinc-binding domain-containing protein</fullName>
    </recommendedName>
</protein>
<name>A0ABR2PUP1_9ROSI</name>
<proteinExistence type="predicted"/>